<evidence type="ECO:0000256" key="12">
    <source>
        <dbReference type="PIRSR" id="PIRSR000559-1"/>
    </source>
</evidence>
<keyword evidence="5" id="KW-0808">Transferase</keyword>
<sequence length="580" mass="65685">MGTLRDLQFALQLKIEELRQRDTLIDELELELDTKDELIRRLQEELDRYRTTVPLPGPSTEGRLDVRKEGVKLHTIFPEEVFGELALLYNCTHNYSVSAQMDSKLWVIDRKSFQATLMQRALHSLSGPEELLHCVPFLQTLPENVIMKLSDLMEEMRFADGEDIIRQGTKGDAFYIIAAGQVKVTQEQDSDKDEIVMSILSEGQWFGEQALWGEVLHTTTVIADGDVTCLLIDRETFKDIAGELVDSQDDYCQSQHHTFEPDGSDAASSLGLNDFQVIQTLAMGDFGHVDLVQTSDKRCFAMRVLKKQLILSSGRREHVLRQRDILMKAHCPFIVRLFKTFQNADCVYMLTEVGFGGDLLTLLKENGALDESSTVFYTACVIEALTFLHCRGVIYRDVKPDNVVLDEHGYAKLIGSACPRKVDTCKKAWTFCGTPGYLAPEIILNQGHSVSADMWSLGIFVFELLSGRLPFCGFEPLMILTETIRGIDHLDFPKTFSRSSTSLIKRLCRNIPSERLSSQRNGAKDIHRHKWFEGFDWDALCRQTLTAPFVPKVNLPLDSPSSSHYLEDSGEQSCSSWDEF</sequence>
<dbReference type="SUPFAM" id="SSF56112">
    <property type="entry name" value="Protein kinase-like (PK-like)"/>
    <property type="match status" value="1"/>
</dbReference>
<dbReference type="Pfam" id="PF00027">
    <property type="entry name" value="cNMP_binding"/>
    <property type="match status" value="2"/>
</dbReference>
<dbReference type="PIRSF" id="PIRSF000559">
    <property type="entry name" value="cGMP-dep_kinase"/>
    <property type="match status" value="1"/>
</dbReference>
<keyword evidence="13" id="KW-0175">Coiled coil</keyword>
<evidence type="ECO:0000256" key="1">
    <source>
        <dbReference type="ARBA" id="ARBA00006352"/>
    </source>
</evidence>
<comment type="catalytic activity">
    <reaction evidence="10">
        <text>L-threonyl-[protein] + ATP = O-phospho-L-threonyl-[protein] + ADP + H(+)</text>
        <dbReference type="Rhea" id="RHEA:46608"/>
        <dbReference type="Rhea" id="RHEA-COMP:11060"/>
        <dbReference type="Rhea" id="RHEA-COMP:11605"/>
        <dbReference type="ChEBI" id="CHEBI:15378"/>
        <dbReference type="ChEBI" id="CHEBI:30013"/>
        <dbReference type="ChEBI" id="CHEBI:30616"/>
        <dbReference type="ChEBI" id="CHEBI:61977"/>
        <dbReference type="ChEBI" id="CHEBI:456216"/>
        <dbReference type="EC" id="2.7.11.12"/>
    </reaction>
</comment>
<comment type="catalytic activity">
    <reaction evidence="11">
        <text>L-seryl-[protein] + ATP = O-phospho-L-seryl-[protein] + ADP + H(+)</text>
        <dbReference type="Rhea" id="RHEA:17989"/>
        <dbReference type="Rhea" id="RHEA-COMP:9863"/>
        <dbReference type="Rhea" id="RHEA-COMP:11604"/>
        <dbReference type="ChEBI" id="CHEBI:15378"/>
        <dbReference type="ChEBI" id="CHEBI:29999"/>
        <dbReference type="ChEBI" id="CHEBI:30616"/>
        <dbReference type="ChEBI" id="CHEBI:83421"/>
        <dbReference type="ChEBI" id="CHEBI:456216"/>
        <dbReference type="EC" id="2.7.11.12"/>
    </reaction>
</comment>
<dbReference type="Gene3D" id="1.10.510.10">
    <property type="entry name" value="Transferase(Phosphotransferase) domain 1"/>
    <property type="match status" value="1"/>
</dbReference>
<dbReference type="EC" id="2.7.11.12" evidence="2"/>
<dbReference type="InterPro" id="IPR002374">
    <property type="entry name" value="cGMP_dep_kinase"/>
</dbReference>
<evidence type="ECO:0000256" key="9">
    <source>
        <dbReference type="ARBA" id="ARBA00022992"/>
    </source>
</evidence>
<dbReference type="PRINTS" id="PR00104">
    <property type="entry name" value="CGMPKINASE"/>
</dbReference>
<keyword evidence="3" id="KW-0723">Serine/threonine-protein kinase</keyword>
<dbReference type="PROSITE" id="PS50011">
    <property type="entry name" value="PROTEIN_KINASE_DOM"/>
    <property type="match status" value="1"/>
</dbReference>
<dbReference type="PROSITE" id="PS51285">
    <property type="entry name" value="AGC_KINASE_CTER"/>
    <property type="match status" value="1"/>
</dbReference>
<dbReference type="PROSITE" id="PS00108">
    <property type="entry name" value="PROTEIN_KINASE_ST"/>
    <property type="match status" value="1"/>
</dbReference>
<evidence type="ECO:0000313" key="17">
    <source>
        <dbReference type="EMBL" id="CAL1616096.1"/>
    </source>
</evidence>
<dbReference type="InterPro" id="IPR018490">
    <property type="entry name" value="cNMP-bd_dom_sf"/>
</dbReference>
<keyword evidence="7" id="KW-0418">Kinase</keyword>
<evidence type="ECO:0000256" key="10">
    <source>
        <dbReference type="ARBA" id="ARBA00047298"/>
    </source>
</evidence>
<name>A0AAV2MSW5_KNICA</name>
<evidence type="ECO:0000256" key="8">
    <source>
        <dbReference type="ARBA" id="ARBA00022840"/>
    </source>
</evidence>
<evidence type="ECO:0000256" key="2">
    <source>
        <dbReference type="ARBA" id="ARBA00012428"/>
    </source>
</evidence>
<feature type="domain" description="Cyclic nucleotide-binding" evidence="15">
    <location>
        <begin position="61"/>
        <end position="118"/>
    </location>
</feature>
<dbReference type="AlphaFoldDB" id="A0AAV2MSW5"/>
<feature type="domain" description="Cyclic nucleotide-binding" evidence="15">
    <location>
        <begin position="137"/>
        <end position="242"/>
    </location>
</feature>
<accession>A0AAV2MSW5</accession>
<dbReference type="InterPro" id="IPR018488">
    <property type="entry name" value="cNMP-bd_CS"/>
</dbReference>
<evidence type="ECO:0000256" key="4">
    <source>
        <dbReference type="ARBA" id="ARBA00022535"/>
    </source>
</evidence>
<dbReference type="CDD" id="cd12086">
    <property type="entry name" value="DD_cGKI-beta"/>
    <property type="match status" value="1"/>
</dbReference>
<dbReference type="PROSITE" id="PS00888">
    <property type="entry name" value="CNMP_BINDING_1"/>
    <property type="match status" value="1"/>
</dbReference>
<feature type="coiled-coil region" evidence="13">
    <location>
        <begin position="25"/>
        <end position="52"/>
    </location>
</feature>
<dbReference type="PROSITE" id="PS50042">
    <property type="entry name" value="CNMP_BINDING_3"/>
    <property type="match status" value="2"/>
</dbReference>
<feature type="domain" description="AGC-kinase C-terminal" evidence="16">
    <location>
        <begin position="533"/>
        <end position="580"/>
    </location>
</feature>
<evidence type="ECO:0000256" key="7">
    <source>
        <dbReference type="ARBA" id="ARBA00022777"/>
    </source>
</evidence>
<keyword evidence="6" id="KW-0547">Nucleotide-binding</keyword>
<evidence type="ECO:0000259" key="16">
    <source>
        <dbReference type="PROSITE" id="PS51285"/>
    </source>
</evidence>
<comment type="similarity">
    <text evidence="1">Belongs to the protein kinase superfamily. AGC Ser/Thr protein kinase family. cGMP subfamily.</text>
</comment>
<keyword evidence="4" id="KW-0140">cGMP</keyword>
<protein>
    <recommendedName>
        <fullName evidence="2">cGMP-dependent protein kinase</fullName>
        <ecNumber evidence="2">2.7.11.12</ecNumber>
    </recommendedName>
</protein>
<dbReference type="Gene3D" id="1.20.5.170">
    <property type="match status" value="1"/>
</dbReference>
<dbReference type="SUPFAM" id="SSF51206">
    <property type="entry name" value="cAMP-binding domain-like"/>
    <property type="match status" value="2"/>
</dbReference>
<dbReference type="Gene3D" id="2.60.120.10">
    <property type="entry name" value="Jelly Rolls"/>
    <property type="match status" value="2"/>
</dbReference>
<dbReference type="GO" id="GO:0030553">
    <property type="term" value="F:cGMP binding"/>
    <property type="evidence" value="ECO:0007669"/>
    <property type="project" value="UniProtKB-KW"/>
</dbReference>
<feature type="domain" description="Protein kinase" evidence="14">
    <location>
        <begin position="275"/>
        <end position="532"/>
    </location>
</feature>
<dbReference type="EMBL" id="OZ035831">
    <property type="protein sequence ID" value="CAL1616096.1"/>
    <property type="molecule type" value="Genomic_DNA"/>
</dbReference>
<dbReference type="PANTHER" id="PTHR24353">
    <property type="entry name" value="CYCLIC NUCLEOTIDE-DEPENDENT PROTEIN KINASE"/>
    <property type="match status" value="1"/>
</dbReference>
<keyword evidence="9" id="KW-0142">cGMP-binding</keyword>
<dbReference type="InterPro" id="IPR008271">
    <property type="entry name" value="Ser/Thr_kinase_AS"/>
</dbReference>
<evidence type="ECO:0000256" key="5">
    <source>
        <dbReference type="ARBA" id="ARBA00022679"/>
    </source>
</evidence>
<dbReference type="GO" id="GO:0004692">
    <property type="term" value="F:cGMP-dependent protein kinase activity"/>
    <property type="evidence" value="ECO:0007669"/>
    <property type="project" value="UniProtKB-EC"/>
</dbReference>
<evidence type="ECO:0000256" key="13">
    <source>
        <dbReference type="SAM" id="Coils"/>
    </source>
</evidence>
<organism evidence="17 18">
    <name type="scientific">Knipowitschia caucasica</name>
    <name type="common">Caucasian dwarf goby</name>
    <name type="synonym">Pomatoschistus caucasicus</name>
    <dbReference type="NCBI Taxonomy" id="637954"/>
    <lineage>
        <taxon>Eukaryota</taxon>
        <taxon>Metazoa</taxon>
        <taxon>Chordata</taxon>
        <taxon>Craniata</taxon>
        <taxon>Vertebrata</taxon>
        <taxon>Euteleostomi</taxon>
        <taxon>Actinopterygii</taxon>
        <taxon>Neopterygii</taxon>
        <taxon>Teleostei</taxon>
        <taxon>Neoteleostei</taxon>
        <taxon>Acanthomorphata</taxon>
        <taxon>Gobiaria</taxon>
        <taxon>Gobiiformes</taxon>
        <taxon>Gobioidei</taxon>
        <taxon>Gobiidae</taxon>
        <taxon>Gobiinae</taxon>
        <taxon>Knipowitschia</taxon>
    </lineage>
</organism>
<dbReference type="InterPro" id="IPR000961">
    <property type="entry name" value="AGC-kinase_C"/>
</dbReference>
<evidence type="ECO:0000256" key="11">
    <source>
        <dbReference type="ARBA" id="ARBA00047462"/>
    </source>
</evidence>
<dbReference type="FunFam" id="1.20.5.170:FF:000046">
    <property type="entry name" value="cGMP-dependent protein kinase 1"/>
    <property type="match status" value="1"/>
</dbReference>
<evidence type="ECO:0000256" key="3">
    <source>
        <dbReference type="ARBA" id="ARBA00022527"/>
    </source>
</evidence>
<dbReference type="PANTHER" id="PTHR24353:SF68">
    <property type="match status" value="1"/>
</dbReference>
<dbReference type="SMART" id="SM00100">
    <property type="entry name" value="cNMP"/>
    <property type="match status" value="2"/>
</dbReference>
<dbReference type="InterPro" id="IPR000719">
    <property type="entry name" value="Prot_kinase_dom"/>
</dbReference>
<evidence type="ECO:0000259" key="15">
    <source>
        <dbReference type="PROSITE" id="PS50042"/>
    </source>
</evidence>
<keyword evidence="18" id="KW-1185">Reference proteome</keyword>
<dbReference type="Pfam" id="PF00069">
    <property type="entry name" value="Pkinase"/>
    <property type="match status" value="1"/>
</dbReference>
<gene>
    <name evidence="17" type="ORF">KC01_LOCUS41925</name>
</gene>
<evidence type="ECO:0000313" key="18">
    <source>
        <dbReference type="Proteomes" id="UP001497482"/>
    </source>
</evidence>
<dbReference type="CDD" id="cd00038">
    <property type="entry name" value="CAP_ED"/>
    <property type="match status" value="2"/>
</dbReference>
<reference evidence="17 18" key="1">
    <citation type="submission" date="2024-04" db="EMBL/GenBank/DDBJ databases">
        <authorList>
            <person name="Waldvogel A.-M."/>
            <person name="Schoenle A."/>
        </authorList>
    </citation>
    <scope>NUCLEOTIDE SEQUENCE [LARGE SCALE GENOMIC DNA]</scope>
</reference>
<dbReference type="Gene3D" id="3.30.200.20">
    <property type="entry name" value="Phosphorylase Kinase, domain 1"/>
    <property type="match status" value="1"/>
</dbReference>
<evidence type="ECO:0000256" key="6">
    <source>
        <dbReference type="ARBA" id="ARBA00022741"/>
    </source>
</evidence>
<dbReference type="SMART" id="SM00220">
    <property type="entry name" value="S_TKc"/>
    <property type="match status" value="1"/>
</dbReference>
<dbReference type="GO" id="GO:0005524">
    <property type="term" value="F:ATP binding"/>
    <property type="evidence" value="ECO:0007669"/>
    <property type="project" value="UniProtKB-KW"/>
</dbReference>
<keyword evidence="8" id="KW-0067">ATP-binding</keyword>
<dbReference type="InterPro" id="IPR011009">
    <property type="entry name" value="Kinase-like_dom_sf"/>
</dbReference>
<evidence type="ECO:0000259" key="14">
    <source>
        <dbReference type="PROSITE" id="PS50011"/>
    </source>
</evidence>
<dbReference type="Proteomes" id="UP001497482">
    <property type="component" value="Chromosome 9"/>
</dbReference>
<dbReference type="InterPro" id="IPR014710">
    <property type="entry name" value="RmlC-like_jellyroll"/>
</dbReference>
<feature type="active site" description="Proton acceptor" evidence="12">
    <location>
        <position position="397"/>
    </location>
</feature>
<dbReference type="InterPro" id="IPR000595">
    <property type="entry name" value="cNMP-bd_dom"/>
</dbReference>
<proteinExistence type="inferred from homology"/>